<name>A0A081NGG2_9GAMM</name>
<dbReference type="Proteomes" id="UP000028073">
    <property type="component" value="Unassembled WGS sequence"/>
</dbReference>
<keyword evidence="2" id="KW-1185">Reference proteome</keyword>
<evidence type="ECO:0008006" key="3">
    <source>
        <dbReference type="Google" id="ProtNLM"/>
    </source>
</evidence>
<dbReference type="EMBL" id="JOKH01000003">
    <property type="protein sequence ID" value="KEQ17535.1"/>
    <property type="molecule type" value="Genomic_DNA"/>
</dbReference>
<dbReference type="AlphaFoldDB" id="A0A081NGG2"/>
<gene>
    <name evidence="1" type="ORF">GZ78_17455</name>
</gene>
<dbReference type="Gene3D" id="2.60.120.620">
    <property type="entry name" value="q2cbj1_9rhob like domain"/>
    <property type="match status" value="1"/>
</dbReference>
<dbReference type="eggNOG" id="ENOG5031C5B">
    <property type="taxonomic scope" value="Bacteria"/>
</dbReference>
<evidence type="ECO:0000313" key="2">
    <source>
        <dbReference type="Proteomes" id="UP000028073"/>
    </source>
</evidence>
<comment type="caution">
    <text evidence="1">The sequence shown here is derived from an EMBL/GenBank/DDBJ whole genome shotgun (WGS) entry which is preliminary data.</text>
</comment>
<reference evidence="1 2" key="1">
    <citation type="submission" date="2014-06" db="EMBL/GenBank/DDBJ databases">
        <title>Whole Genome Sequences of Three Symbiotic Endozoicomonas Bacteria.</title>
        <authorList>
            <person name="Neave M.J."/>
            <person name="Apprill A."/>
            <person name="Voolstra C.R."/>
        </authorList>
    </citation>
    <scope>NUCLEOTIDE SEQUENCE [LARGE SCALE GENOMIC DNA]</scope>
    <source>
        <strain evidence="1 2">DSM 25634</strain>
    </source>
</reference>
<dbReference type="RefSeq" id="WP_034837911.1">
    <property type="nucleotide sequence ID" value="NZ_JOKH01000003.1"/>
</dbReference>
<evidence type="ECO:0000313" key="1">
    <source>
        <dbReference type="EMBL" id="KEQ17535.1"/>
    </source>
</evidence>
<dbReference type="OrthoDB" id="8926130at2"/>
<sequence length="125" mass="14654">MKANGFLKKLFRWEKGRQNTGYDKMLLGGGLWPVPFDLYLLRFLEGHEIPPHVDQVKSGEHYRLNIILKSPETGGEFVCRDPIYESRMIKYFRSDLSEHSVTKVLKGRRYVLSMGWVKSDSFKKE</sequence>
<accession>A0A081NGG2</accession>
<protein>
    <recommendedName>
        <fullName evidence="3">Fe2OG dioxygenase domain-containing protein</fullName>
    </recommendedName>
</protein>
<organism evidence="1 2">
    <name type="scientific">Endozoicomonas numazuensis</name>
    <dbReference type="NCBI Taxonomy" id="1137799"/>
    <lineage>
        <taxon>Bacteria</taxon>
        <taxon>Pseudomonadati</taxon>
        <taxon>Pseudomonadota</taxon>
        <taxon>Gammaproteobacteria</taxon>
        <taxon>Oceanospirillales</taxon>
        <taxon>Endozoicomonadaceae</taxon>
        <taxon>Endozoicomonas</taxon>
    </lineage>
</organism>
<proteinExistence type="predicted"/>